<dbReference type="Pfam" id="PF25023">
    <property type="entry name" value="TEN_YD-shell"/>
    <property type="match status" value="1"/>
</dbReference>
<dbReference type="InterPro" id="IPR050708">
    <property type="entry name" value="T6SS_VgrG/RHS"/>
</dbReference>
<dbReference type="InterPro" id="IPR022385">
    <property type="entry name" value="Rhs_assc_core"/>
</dbReference>
<reference evidence="5 6" key="1">
    <citation type="submission" date="2018-07" db="EMBL/GenBank/DDBJ databases">
        <title>Dyella monticola sp. nov. and Dyella psychrodurans sp. nov. isolated from monsoon evergreen broad-leaved forest soil of Dinghu Mountain, China.</title>
        <authorList>
            <person name="Gao Z."/>
            <person name="Qiu L."/>
        </authorList>
    </citation>
    <scope>NUCLEOTIDE SEQUENCE [LARGE SCALE GENOMIC DNA]</scope>
    <source>
        <strain evidence="5 6">4MSK11</strain>
    </source>
</reference>
<evidence type="ECO:0000313" key="5">
    <source>
        <dbReference type="EMBL" id="RDS80032.1"/>
    </source>
</evidence>
<feature type="domain" description="Teneurin-like YD-shell" evidence="4">
    <location>
        <begin position="29"/>
        <end position="109"/>
    </location>
</feature>
<protein>
    <recommendedName>
        <fullName evidence="4">Teneurin-like YD-shell domain-containing protein</fullName>
    </recommendedName>
</protein>
<feature type="signal peptide" evidence="3">
    <location>
        <begin position="1"/>
        <end position="29"/>
    </location>
</feature>
<evidence type="ECO:0000313" key="6">
    <source>
        <dbReference type="Proteomes" id="UP000255334"/>
    </source>
</evidence>
<evidence type="ECO:0000256" key="2">
    <source>
        <dbReference type="SAM" id="MobiDB-lite"/>
    </source>
</evidence>
<feature type="compositionally biased region" description="Polar residues" evidence="2">
    <location>
        <begin position="309"/>
        <end position="320"/>
    </location>
</feature>
<organism evidence="5 6">
    <name type="scientific">Dyella psychrodurans</name>
    <dbReference type="NCBI Taxonomy" id="1927960"/>
    <lineage>
        <taxon>Bacteria</taxon>
        <taxon>Pseudomonadati</taxon>
        <taxon>Pseudomonadota</taxon>
        <taxon>Gammaproteobacteria</taxon>
        <taxon>Lysobacterales</taxon>
        <taxon>Rhodanobacteraceae</taxon>
        <taxon>Dyella</taxon>
    </lineage>
</organism>
<evidence type="ECO:0000259" key="4">
    <source>
        <dbReference type="Pfam" id="PF25023"/>
    </source>
</evidence>
<dbReference type="NCBIfam" id="TIGR03696">
    <property type="entry name" value="Rhs_assc_core"/>
    <property type="match status" value="1"/>
</dbReference>
<dbReference type="Gene3D" id="2.180.10.10">
    <property type="entry name" value="RHS repeat-associated core"/>
    <property type="match status" value="1"/>
</dbReference>
<name>A0A370WV78_9GAMM</name>
<dbReference type="Proteomes" id="UP000255334">
    <property type="component" value="Unassembled WGS sequence"/>
</dbReference>
<dbReference type="PANTHER" id="PTHR32305:SF15">
    <property type="entry name" value="PROTEIN RHSA-RELATED"/>
    <property type="match status" value="1"/>
</dbReference>
<feature type="region of interest" description="Disordered" evidence="2">
    <location>
        <begin position="266"/>
        <end position="320"/>
    </location>
</feature>
<proteinExistence type="predicted"/>
<evidence type="ECO:0000256" key="1">
    <source>
        <dbReference type="ARBA" id="ARBA00022737"/>
    </source>
</evidence>
<keyword evidence="1" id="KW-0677">Repeat</keyword>
<dbReference type="PANTHER" id="PTHR32305">
    <property type="match status" value="1"/>
</dbReference>
<evidence type="ECO:0000256" key="3">
    <source>
        <dbReference type="SAM" id="SignalP"/>
    </source>
</evidence>
<keyword evidence="3" id="KW-0732">Signal</keyword>
<sequence>MNKDIARKCSMTKFFMLLCLFVVGQSAFAQTSGTVTYVYTDPQGTPLAEADASGNITATFDYTPYGTTALGTPPNGPGYTGHVNDPETNLVYMQARYYDPATGRFLGVDPKSLEAGGIFGLSRYAYASNNPILFIDPDGRNPCETDCAARLRMADAAVSSDARMIVHLFAGPFAGLADLVHGIVTSDHHEAAEGAAMTIVSTAAPEGEAAGEIVNIAKEVEELSGEAGPISKIFSSQKQSLVDMAKMDKRLGITSEDMQAYKDLNAELPDPFPANKVRGPEAHSSGAPSSRAPHGHVGPVDHIPVRETTGPQSLPQLSSS</sequence>
<comment type="caution">
    <text evidence="5">The sequence shown here is derived from an EMBL/GenBank/DDBJ whole genome shotgun (WGS) entry which is preliminary data.</text>
</comment>
<accession>A0A370WV78</accession>
<dbReference type="AlphaFoldDB" id="A0A370WV78"/>
<feature type="chain" id="PRO_5016787829" description="Teneurin-like YD-shell domain-containing protein" evidence="3">
    <location>
        <begin position="30"/>
        <end position="320"/>
    </location>
</feature>
<dbReference type="EMBL" id="QRBF01000011">
    <property type="protein sequence ID" value="RDS80032.1"/>
    <property type="molecule type" value="Genomic_DNA"/>
</dbReference>
<gene>
    <name evidence="5" type="ORF">DWU99_19890</name>
</gene>
<keyword evidence="6" id="KW-1185">Reference proteome</keyword>
<dbReference type="InterPro" id="IPR056823">
    <property type="entry name" value="TEN-like_YD-shell"/>
</dbReference>